<comment type="caution">
    <text evidence="3">The sequence shown here is derived from an EMBL/GenBank/DDBJ whole genome shotgun (WGS) entry which is preliminary data.</text>
</comment>
<dbReference type="RefSeq" id="WP_139648708.1">
    <property type="nucleotide sequence ID" value="NZ_BAAAZS010000057.1"/>
</dbReference>
<sequence>MRFIARRTRAAAVAVATATVVTLAGCSSDSDDEETTPTDNESSTEKGENEGTEGDEGSDSDAFGGASADEIADQAFDALMSAESLRMVGDIDQAGEQMGIDLSLSSAGDCAGSISMSSQGSFEIIKLENEAWLRPDTQFWETAAGIDDPAILGQLDGFFLYGPADEAPMDSSVESCNLDTFLAGMGQGSSASGMTMGEATEIDGVAGVTLHEGEEASLVVATDGEPFPLRFENNDAATGAGVIDFSAFNEPVPSDRPADSEVITIEDLQSGAFMS</sequence>
<feature type="compositionally biased region" description="Acidic residues" evidence="1">
    <location>
        <begin position="50"/>
        <end position="59"/>
    </location>
</feature>
<keyword evidence="4" id="KW-1185">Reference proteome</keyword>
<dbReference type="EMBL" id="VDGT01000022">
    <property type="protein sequence ID" value="TNM26492.1"/>
    <property type="molecule type" value="Genomic_DNA"/>
</dbReference>
<feature type="signal peptide" evidence="2">
    <location>
        <begin position="1"/>
        <end position="24"/>
    </location>
</feature>
<keyword evidence="2" id="KW-0732">Signal</keyword>
<dbReference type="PROSITE" id="PS51257">
    <property type="entry name" value="PROKAR_LIPOPROTEIN"/>
    <property type="match status" value="1"/>
</dbReference>
<feature type="region of interest" description="Disordered" evidence="1">
    <location>
        <begin position="25"/>
        <end position="65"/>
    </location>
</feature>
<dbReference type="AlphaFoldDB" id="A0A5C4USL3"/>
<dbReference type="Proteomes" id="UP000311713">
    <property type="component" value="Unassembled WGS sequence"/>
</dbReference>
<evidence type="ECO:0000256" key="2">
    <source>
        <dbReference type="SAM" id="SignalP"/>
    </source>
</evidence>
<accession>A0A5C4USL3</accession>
<evidence type="ECO:0000313" key="4">
    <source>
        <dbReference type="Proteomes" id="UP000311713"/>
    </source>
</evidence>
<evidence type="ECO:0000256" key="1">
    <source>
        <dbReference type="SAM" id="MobiDB-lite"/>
    </source>
</evidence>
<protein>
    <recommendedName>
        <fullName evidence="5">LppX_LprAFG lipoprotein</fullName>
    </recommendedName>
</protein>
<evidence type="ECO:0008006" key="5">
    <source>
        <dbReference type="Google" id="ProtNLM"/>
    </source>
</evidence>
<gene>
    <name evidence="3" type="ORF">FH715_23735</name>
</gene>
<reference evidence="3 4" key="1">
    <citation type="submission" date="2019-06" db="EMBL/GenBank/DDBJ databases">
        <title>Draft genome of Streptomyces sedi sp. JCM16909.</title>
        <authorList>
            <person name="Klykleung N."/>
            <person name="Tanasupawat S."/>
            <person name="Kudo T."/>
            <person name="Yuki M."/>
            <person name="Ohkuma M."/>
        </authorList>
    </citation>
    <scope>NUCLEOTIDE SEQUENCE [LARGE SCALE GENOMIC DNA]</scope>
    <source>
        <strain evidence="3 4">JCM 16909</strain>
    </source>
</reference>
<evidence type="ECO:0000313" key="3">
    <source>
        <dbReference type="EMBL" id="TNM26492.1"/>
    </source>
</evidence>
<feature type="chain" id="PRO_5038356561" description="LppX_LprAFG lipoprotein" evidence="2">
    <location>
        <begin position="25"/>
        <end position="275"/>
    </location>
</feature>
<proteinExistence type="predicted"/>
<name>A0A5C4USL3_9ACTN</name>
<dbReference type="OrthoDB" id="4350224at2"/>
<organism evidence="3 4">
    <name type="scientific">Streptomyces sedi</name>
    <dbReference type="NCBI Taxonomy" id="555059"/>
    <lineage>
        <taxon>Bacteria</taxon>
        <taxon>Bacillati</taxon>
        <taxon>Actinomycetota</taxon>
        <taxon>Actinomycetes</taxon>
        <taxon>Kitasatosporales</taxon>
        <taxon>Streptomycetaceae</taxon>
        <taxon>Streptomyces</taxon>
    </lineage>
</organism>